<protein>
    <submittedName>
        <fullName evidence="1">Uncharacterized protein</fullName>
    </submittedName>
</protein>
<dbReference type="KEGG" id="mre:K649_06725"/>
<dbReference type="STRING" id="504728.K649_06725"/>
<evidence type="ECO:0000313" key="1">
    <source>
        <dbReference type="EMBL" id="AGK04645.1"/>
    </source>
</evidence>
<gene>
    <name evidence="1" type="ORF">K649_06725</name>
</gene>
<dbReference type="RefSeq" id="WP_015586577.1">
    <property type="nucleotide sequence ID" value="NC_013946.1"/>
</dbReference>
<organism evidence="1 2">
    <name type="scientific">Meiothermus ruber (strain ATCC 35948 / DSM 1279 / VKM B-1258 / 21)</name>
    <name type="common">Thermus ruber</name>
    <dbReference type="NCBI Taxonomy" id="504728"/>
    <lineage>
        <taxon>Bacteria</taxon>
        <taxon>Thermotogati</taxon>
        <taxon>Deinococcota</taxon>
        <taxon>Deinococci</taxon>
        <taxon>Thermales</taxon>
        <taxon>Thermaceae</taxon>
        <taxon>Meiothermus</taxon>
    </lineage>
</organism>
<name>M9X928_MEIRD</name>
<sequence length="58" mass="6664">MLWTAWPRGPLLRVYARHSGTITIWKPNWPRPLTGLVNLTEVELGQGPYLVQRVHDTA</sequence>
<proteinExistence type="predicted"/>
<reference evidence="1 2" key="1">
    <citation type="submission" date="2013-04" db="EMBL/GenBank/DDBJ databases">
        <authorList>
            <person name="Chin J."/>
            <person name="Alexander D.H."/>
            <person name="Marks P."/>
            <person name="Korlach J."/>
            <person name="Clum A."/>
            <person name="Copeland A."/>
        </authorList>
    </citation>
    <scope>NUCLEOTIDE SEQUENCE [LARGE SCALE GENOMIC DNA]</scope>
    <source>
        <strain evidence="2">ATCC 35948 / DSM 1279 / VKM B-1258 / 21</strain>
    </source>
</reference>
<dbReference type="AlphaFoldDB" id="M9X928"/>
<evidence type="ECO:0000313" key="2">
    <source>
        <dbReference type="Proteomes" id="UP000013026"/>
    </source>
</evidence>
<dbReference type="PATRIC" id="fig|504728.9.peg.1383"/>
<dbReference type="Proteomes" id="UP000013026">
    <property type="component" value="Chromosome"/>
</dbReference>
<accession>M9X928</accession>
<dbReference type="EMBL" id="CP005385">
    <property type="protein sequence ID" value="AGK04645.1"/>
    <property type="molecule type" value="Genomic_DNA"/>
</dbReference>
<dbReference type="OrthoDB" id="9887168at2"/>